<dbReference type="EMBL" id="JACHJD010000013">
    <property type="protein sequence ID" value="MBB5107469.1"/>
    <property type="molecule type" value="Genomic_DNA"/>
</dbReference>
<gene>
    <name evidence="3" type="ORF">CP982_02785</name>
    <name evidence="2" type="ORF">FHS40_006586</name>
</gene>
<evidence type="ECO:0000313" key="5">
    <source>
        <dbReference type="Proteomes" id="UP000549009"/>
    </source>
</evidence>
<evidence type="ECO:0000313" key="3">
    <source>
        <dbReference type="EMBL" id="QEV57767.1"/>
    </source>
</evidence>
<protein>
    <submittedName>
        <fullName evidence="3">Uncharacterized protein</fullName>
    </submittedName>
</protein>
<sequence length="134" mass="14344">MPDALDLEGKPGAEVLEAVDVPQEFRTGRRRGLHFDESEVGLGCARLHLGQERVLLAGVGEEELHGAVSGRDAYAREPVLALFPADLLRGAADEPQRVEDRGLLPDRQSVQIGLGQRSPVRGAPKVCQGCRSGA</sequence>
<dbReference type="EMBL" id="CP023690">
    <property type="protein sequence ID" value="QEV57767.1"/>
    <property type="molecule type" value="Genomic_DNA"/>
</dbReference>
<reference evidence="3 4" key="1">
    <citation type="submission" date="2017-09" db="EMBL/GenBank/DDBJ databases">
        <authorList>
            <person name="Lee N."/>
            <person name="Cho B.-K."/>
        </authorList>
    </citation>
    <scope>NUCLEOTIDE SEQUENCE [LARGE SCALE GENOMIC DNA]</scope>
    <source>
        <strain evidence="3 4">ATCC 27465</strain>
    </source>
</reference>
<dbReference type="Proteomes" id="UP000549009">
    <property type="component" value="Unassembled WGS sequence"/>
</dbReference>
<keyword evidence="5" id="KW-1185">Reference proteome</keyword>
<evidence type="ECO:0000313" key="4">
    <source>
        <dbReference type="Proteomes" id="UP000326505"/>
    </source>
</evidence>
<dbReference type="Proteomes" id="UP000326505">
    <property type="component" value="Chromosome"/>
</dbReference>
<name>A0A5P2WYD3_STRST</name>
<feature type="region of interest" description="Disordered" evidence="1">
    <location>
        <begin position="113"/>
        <end position="134"/>
    </location>
</feature>
<organism evidence="3 4">
    <name type="scientific">Streptomyces spectabilis</name>
    <dbReference type="NCBI Taxonomy" id="68270"/>
    <lineage>
        <taxon>Bacteria</taxon>
        <taxon>Bacillati</taxon>
        <taxon>Actinomycetota</taxon>
        <taxon>Actinomycetes</taxon>
        <taxon>Kitasatosporales</taxon>
        <taxon>Streptomycetaceae</taxon>
        <taxon>Streptomyces</taxon>
    </lineage>
</organism>
<dbReference type="KEGG" id="sspb:CP982_02785"/>
<proteinExistence type="predicted"/>
<evidence type="ECO:0000313" key="2">
    <source>
        <dbReference type="EMBL" id="MBB5107469.1"/>
    </source>
</evidence>
<evidence type="ECO:0000256" key="1">
    <source>
        <dbReference type="SAM" id="MobiDB-lite"/>
    </source>
</evidence>
<dbReference type="RefSeq" id="WP_150508974.1">
    <property type="nucleotide sequence ID" value="NZ_BMSQ01000013.1"/>
</dbReference>
<accession>A0A5P2WYD3</accession>
<reference evidence="2 5" key="2">
    <citation type="submission" date="2020-08" db="EMBL/GenBank/DDBJ databases">
        <title>Genomic Encyclopedia of Type Strains, Phase III (KMG-III): the genomes of soil and plant-associated and newly described type strains.</title>
        <authorList>
            <person name="Whitman W."/>
        </authorList>
    </citation>
    <scope>NUCLEOTIDE SEQUENCE [LARGE SCALE GENOMIC DNA]</scope>
    <source>
        <strain evidence="2 5">CECT 3146</strain>
    </source>
</reference>
<dbReference type="AlphaFoldDB" id="A0A5P2WYD3"/>